<protein>
    <submittedName>
        <fullName evidence="3">SDR family oxidoreductase</fullName>
    </submittedName>
</protein>
<dbReference type="InterPro" id="IPR051122">
    <property type="entry name" value="SDR_DHRS6-like"/>
</dbReference>
<organism evidence="3 4">
    <name type="scientific">Trebonia kvetii</name>
    <dbReference type="NCBI Taxonomy" id="2480626"/>
    <lineage>
        <taxon>Bacteria</taxon>
        <taxon>Bacillati</taxon>
        <taxon>Actinomycetota</taxon>
        <taxon>Actinomycetes</taxon>
        <taxon>Streptosporangiales</taxon>
        <taxon>Treboniaceae</taxon>
        <taxon>Trebonia</taxon>
    </lineage>
</organism>
<dbReference type="GO" id="GO:0016491">
    <property type="term" value="F:oxidoreductase activity"/>
    <property type="evidence" value="ECO:0007669"/>
    <property type="project" value="UniProtKB-KW"/>
</dbReference>
<sequence length="228" mass="23302">MRAVVMGGTSGIGLAVAEALTEDGIKVTVTGRDPEKLAAVDGRFAAAERLDSGDREAVTSFFDSRGQFEHLVLAFSPGPVGLGPIREVSLGDVETAFSGKLFGYLHAIRQAPVTETITMISAASARAALPGTVALAAVNGAIERIVPPLAAELAPVRVNAVSPGVVDTPWWSFLPDDQRQAQYAAVAGSVPAGRIGTVDDVAAAVSYLVGSTLVTGSIMPVDGGFTVA</sequence>
<dbReference type="AlphaFoldDB" id="A0A6P2BR47"/>
<dbReference type="Pfam" id="PF13561">
    <property type="entry name" value="adh_short_C2"/>
    <property type="match status" value="1"/>
</dbReference>
<comment type="caution">
    <text evidence="3">The sequence shown here is derived from an EMBL/GenBank/DDBJ whole genome shotgun (WGS) entry which is preliminary data.</text>
</comment>
<dbReference type="Gene3D" id="3.40.50.720">
    <property type="entry name" value="NAD(P)-binding Rossmann-like Domain"/>
    <property type="match status" value="1"/>
</dbReference>
<proteinExistence type="inferred from homology"/>
<keyword evidence="4" id="KW-1185">Reference proteome</keyword>
<keyword evidence="2" id="KW-0560">Oxidoreductase</keyword>
<evidence type="ECO:0000256" key="2">
    <source>
        <dbReference type="ARBA" id="ARBA00023002"/>
    </source>
</evidence>
<reference evidence="3 4" key="1">
    <citation type="submission" date="2018-11" db="EMBL/GenBank/DDBJ databases">
        <title>Trebonia kvetii gen.nov., sp.nov., a novel acidophilic actinobacterium, and proposal of the new actinobacterial family Treboniaceae fam. nov.</title>
        <authorList>
            <person name="Rapoport D."/>
            <person name="Sagova-Mareckova M."/>
            <person name="Sedlacek I."/>
            <person name="Provaznik J."/>
            <person name="Kralova S."/>
            <person name="Pavlinic D."/>
            <person name="Benes V."/>
            <person name="Kopecky J."/>
        </authorList>
    </citation>
    <scope>NUCLEOTIDE SEQUENCE [LARGE SCALE GENOMIC DNA]</scope>
    <source>
        <strain evidence="3 4">15Tr583</strain>
    </source>
</reference>
<dbReference type="InterPro" id="IPR036291">
    <property type="entry name" value="NAD(P)-bd_dom_sf"/>
</dbReference>
<gene>
    <name evidence="3" type="ORF">EAS64_35515</name>
</gene>
<name>A0A6P2BR47_9ACTN</name>
<dbReference type="OrthoDB" id="9806974at2"/>
<dbReference type="RefSeq" id="WP_145860309.1">
    <property type="nucleotide sequence ID" value="NZ_RPFW01000008.1"/>
</dbReference>
<dbReference type="Proteomes" id="UP000460272">
    <property type="component" value="Unassembled WGS sequence"/>
</dbReference>
<dbReference type="PANTHER" id="PTHR43477">
    <property type="entry name" value="DIHYDROANTICAPSIN 7-DEHYDROGENASE"/>
    <property type="match status" value="1"/>
</dbReference>
<dbReference type="EMBL" id="RPFW01000008">
    <property type="protein sequence ID" value="TVZ00676.1"/>
    <property type="molecule type" value="Genomic_DNA"/>
</dbReference>
<dbReference type="PRINTS" id="PR00081">
    <property type="entry name" value="GDHRDH"/>
</dbReference>
<evidence type="ECO:0000256" key="1">
    <source>
        <dbReference type="ARBA" id="ARBA00006484"/>
    </source>
</evidence>
<dbReference type="CDD" id="cd05233">
    <property type="entry name" value="SDR_c"/>
    <property type="match status" value="1"/>
</dbReference>
<comment type="similarity">
    <text evidence="1">Belongs to the short-chain dehydrogenases/reductases (SDR) family.</text>
</comment>
<accession>A0A6P2BR47</accession>
<dbReference type="InterPro" id="IPR002347">
    <property type="entry name" value="SDR_fam"/>
</dbReference>
<dbReference type="PANTHER" id="PTHR43477:SF1">
    <property type="entry name" value="DIHYDROANTICAPSIN 7-DEHYDROGENASE"/>
    <property type="match status" value="1"/>
</dbReference>
<evidence type="ECO:0000313" key="3">
    <source>
        <dbReference type="EMBL" id="TVZ00676.1"/>
    </source>
</evidence>
<dbReference type="SUPFAM" id="SSF51735">
    <property type="entry name" value="NAD(P)-binding Rossmann-fold domains"/>
    <property type="match status" value="1"/>
</dbReference>
<evidence type="ECO:0000313" key="4">
    <source>
        <dbReference type="Proteomes" id="UP000460272"/>
    </source>
</evidence>